<accession>R7ZUT6</accession>
<dbReference type="SMART" id="SM00448">
    <property type="entry name" value="REC"/>
    <property type="match status" value="1"/>
</dbReference>
<evidence type="ECO:0000259" key="2">
    <source>
        <dbReference type="PROSITE" id="PS50110"/>
    </source>
</evidence>
<dbReference type="PANTHER" id="PTHR37299:SF1">
    <property type="entry name" value="STAGE 0 SPORULATION PROTEIN A HOMOLOG"/>
    <property type="match status" value="1"/>
</dbReference>
<sequence>MLNCVVIDDDPASIEVLSFYLSKTKGTELKASFTDAIEGLNYLIENKSGIDLIFLDIELPEMNGFELLKHSQYTGSLIIISANHQNAISAFETNACFYLPKPFSYDHFLKGIEKCKETSMRVDPDSFSGDFIFVKDDRIFKKVLFSDIHYCEGKGDYINIKCSNQSFVIKSTISNFLDKLIGHSEFIQVHRSWVINLKFLTDFDNDTAVVSGKIVPIGAKYRDQLKNSVKFL</sequence>
<dbReference type="GO" id="GO:0000156">
    <property type="term" value="F:phosphorelay response regulator activity"/>
    <property type="evidence" value="ECO:0007669"/>
    <property type="project" value="InterPro"/>
</dbReference>
<dbReference type="Gene3D" id="2.40.50.1020">
    <property type="entry name" value="LytTr DNA-binding domain"/>
    <property type="match status" value="1"/>
</dbReference>
<comment type="caution">
    <text evidence="4">The sequence shown here is derived from an EMBL/GenBank/DDBJ whole genome shotgun (WGS) entry which is preliminary data.</text>
</comment>
<dbReference type="InterPro" id="IPR001789">
    <property type="entry name" value="Sig_transdc_resp-reg_receiver"/>
</dbReference>
<evidence type="ECO:0000259" key="3">
    <source>
        <dbReference type="PROSITE" id="PS50930"/>
    </source>
</evidence>
<dbReference type="Gene3D" id="3.40.50.2300">
    <property type="match status" value="1"/>
</dbReference>
<evidence type="ECO:0000313" key="5">
    <source>
        <dbReference type="Proteomes" id="UP000013909"/>
    </source>
</evidence>
<dbReference type="GO" id="GO:0003677">
    <property type="term" value="F:DNA binding"/>
    <property type="evidence" value="ECO:0007669"/>
    <property type="project" value="InterPro"/>
</dbReference>
<dbReference type="PROSITE" id="PS50110">
    <property type="entry name" value="RESPONSE_REGULATORY"/>
    <property type="match status" value="1"/>
</dbReference>
<keyword evidence="5" id="KW-1185">Reference proteome</keyword>
<organism evidence="4 5">
    <name type="scientific">Lunatimonas lonarensis</name>
    <dbReference type="NCBI Taxonomy" id="1232681"/>
    <lineage>
        <taxon>Bacteria</taxon>
        <taxon>Pseudomonadati</taxon>
        <taxon>Bacteroidota</taxon>
        <taxon>Cytophagia</taxon>
        <taxon>Cytophagales</taxon>
        <taxon>Cyclobacteriaceae</taxon>
    </lineage>
</organism>
<dbReference type="InterPro" id="IPR011006">
    <property type="entry name" value="CheY-like_superfamily"/>
</dbReference>
<name>R7ZUT6_9BACT</name>
<dbReference type="EMBL" id="AQHR01000048">
    <property type="protein sequence ID" value="EON77911.1"/>
    <property type="molecule type" value="Genomic_DNA"/>
</dbReference>
<proteinExistence type="predicted"/>
<dbReference type="InterPro" id="IPR007492">
    <property type="entry name" value="LytTR_DNA-bd_dom"/>
</dbReference>
<dbReference type="Pfam" id="PF04397">
    <property type="entry name" value="LytTR"/>
    <property type="match status" value="1"/>
</dbReference>
<dbReference type="PANTHER" id="PTHR37299">
    <property type="entry name" value="TRANSCRIPTIONAL REGULATOR-RELATED"/>
    <property type="match status" value="1"/>
</dbReference>
<dbReference type="Proteomes" id="UP000013909">
    <property type="component" value="Unassembled WGS sequence"/>
</dbReference>
<dbReference type="RefSeq" id="WP_010853763.1">
    <property type="nucleotide sequence ID" value="NZ_AQHR01000048.1"/>
</dbReference>
<feature type="domain" description="Response regulatory" evidence="2">
    <location>
        <begin position="3"/>
        <end position="116"/>
    </location>
</feature>
<dbReference type="SMART" id="SM00850">
    <property type="entry name" value="LytTR"/>
    <property type="match status" value="1"/>
</dbReference>
<reference evidence="4 5" key="1">
    <citation type="submission" date="2013-02" db="EMBL/GenBank/DDBJ databases">
        <title>A novel strain isolated from Lonar lake, Maharashtra, India.</title>
        <authorList>
            <person name="Singh A."/>
        </authorList>
    </citation>
    <scope>NUCLEOTIDE SEQUENCE [LARGE SCALE GENOMIC DNA]</scope>
    <source>
        <strain evidence="4 5">AK24</strain>
    </source>
</reference>
<feature type="modified residue" description="4-aspartylphosphate" evidence="1">
    <location>
        <position position="56"/>
    </location>
</feature>
<dbReference type="SUPFAM" id="SSF52172">
    <property type="entry name" value="CheY-like"/>
    <property type="match status" value="1"/>
</dbReference>
<dbReference type="STRING" id="1232681.ADIS_1624"/>
<feature type="domain" description="HTH LytTR-type" evidence="3">
    <location>
        <begin position="132"/>
        <end position="198"/>
    </location>
</feature>
<gene>
    <name evidence="4" type="ORF">ADIS_1624</name>
</gene>
<dbReference type="InterPro" id="IPR046947">
    <property type="entry name" value="LytR-like"/>
</dbReference>
<dbReference type="AlphaFoldDB" id="R7ZUT6"/>
<evidence type="ECO:0000256" key="1">
    <source>
        <dbReference type="PROSITE-ProRule" id="PRU00169"/>
    </source>
</evidence>
<evidence type="ECO:0000313" key="4">
    <source>
        <dbReference type="EMBL" id="EON77911.1"/>
    </source>
</evidence>
<dbReference type="OrthoDB" id="1646880at2"/>
<protein>
    <submittedName>
        <fullName evidence="4">Putative two-component system response regulator</fullName>
    </submittedName>
</protein>
<dbReference type="PROSITE" id="PS50930">
    <property type="entry name" value="HTH_LYTTR"/>
    <property type="match status" value="1"/>
</dbReference>
<dbReference type="Pfam" id="PF00072">
    <property type="entry name" value="Response_reg"/>
    <property type="match status" value="1"/>
</dbReference>
<keyword evidence="1" id="KW-0597">Phosphoprotein</keyword>